<dbReference type="Gene3D" id="3.40.720.10">
    <property type="entry name" value="Alkaline Phosphatase, subunit A"/>
    <property type="match status" value="1"/>
</dbReference>
<accession>A0A2P8EAT7</accession>
<dbReference type="PANTHER" id="PTHR42693">
    <property type="entry name" value="ARYLSULFATASE FAMILY MEMBER"/>
    <property type="match status" value="1"/>
</dbReference>
<dbReference type="PANTHER" id="PTHR42693:SF53">
    <property type="entry name" value="ENDO-4-O-SULFATASE"/>
    <property type="match status" value="1"/>
</dbReference>
<evidence type="ECO:0000256" key="2">
    <source>
        <dbReference type="ARBA" id="ARBA00022723"/>
    </source>
</evidence>
<evidence type="ECO:0000259" key="5">
    <source>
        <dbReference type="Pfam" id="PF00884"/>
    </source>
</evidence>
<proteinExistence type="inferred from homology"/>
<dbReference type="GO" id="GO:0046872">
    <property type="term" value="F:metal ion binding"/>
    <property type="evidence" value="ECO:0007669"/>
    <property type="project" value="UniProtKB-KW"/>
</dbReference>
<reference evidence="6 7" key="1">
    <citation type="submission" date="2018-03" db="EMBL/GenBank/DDBJ databases">
        <title>Genomic Encyclopedia of Archaeal and Bacterial Type Strains, Phase II (KMG-II): from individual species to whole genera.</title>
        <authorList>
            <person name="Goeker M."/>
        </authorList>
    </citation>
    <scope>NUCLEOTIDE SEQUENCE [LARGE SCALE GENOMIC DNA]</scope>
    <source>
        <strain evidence="6 7">DSM 28057</strain>
    </source>
</reference>
<dbReference type="OrthoDB" id="9789742at2"/>
<keyword evidence="4" id="KW-0106">Calcium</keyword>
<evidence type="ECO:0000313" key="6">
    <source>
        <dbReference type="EMBL" id="PSL06576.1"/>
    </source>
</evidence>
<gene>
    <name evidence="6" type="ORF">CLV48_102393</name>
</gene>
<comment type="caution">
    <text evidence="6">The sequence shown here is derived from an EMBL/GenBank/DDBJ whole genome shotgun (WGS) entry which is preliminary data.</text>
</comment>
<dbReference type="Pfam" id="PF00884">
    <property type="entry name" value="Sulfatase"/>
    <property type="match status" value="1"/>
</dbReference>
<dbReference type="InterPro" id="IPR050738">
    <property type="entry name" value="Sulfatase"/>
</dbReference>
<sequence>MKAIINLAVCIFILAVPSNECQAQSFKEKPNILWISVEDISQLLAVYGDSSIRTPNIDRLAREGITYKNAFATAGVCAPSRSSIITGMYPVSIGTHNMRTGPHYAYREPEKETYQDYYGLTDIKGRNVPEYAAVPPSFVKVFTEYLRAAGYYSSNNAKTDYQFNSPITAWDEIGRDATYKNRNPGQPFFAVFNHEVTHESRVFMKKDDPFLSDKGRVALPGYFPDIPVVRQDVGRVYSNILELDQQVGEMLDNLEREGLMDNTIIFFWSDHGGPLLRQKRAVGNSGLRVPLLVRFPNGYGAGTVVEDIVSLMDLGPTVMSLAGLKPPSYMHGKAFLGEFKVDKPHPYAFGSADRFDEAVDMSRSVIDGRFVYVRNFRPELPLIYRNSYREQIEMTKVLIGMDQNGELEGDAAYIFMKTKPLEELYDLETDPFEVRNLAHLPEFDEKLNEMRSALSKWQLDVGDLGFVPEYDLVNMMWPGMKQPVTKPVEYKQIGNHWHLSSATEGASIAYQIGENIGSKHWELYHKPIPVGEKVAALAVRIGFKTSEVSYKEKFTF</sequence>
<dbReference type="Proteomes" id="UP000240708">
    <property type="component" value="Unassembled WGS sequence"/>
</dbReference>
<dbReference type="PROSITE" id="PS00523">
    <property type="entry name" value="SULFATASE_1"/>
    <property type="match status" value="1"/>
</dbReference>
<comment type="similarity">
    <text evidence="1">Belongs to the sulfatase family.</text>
</comment>
<evidence type="ECO:0000256" key="1">
    <source>
        <dbReference type="ARBA" id="ARBA00008779"/>
    </source>
</evidence>
<feature type="domain" description="Sulfatase N-terminal" evidence="5">
    <location>
        <begin position="30"/>
        <end position="323"/>
    </location>
</feature>
<dbReference type="EMBL" id="PYGF01000002">
    <property type="protein sequence ID" value="PSL06576.1"/>
    <property type="molecule type" value="Genomic_DNA"/>
</dbReference>
<dbReference type="InterPro" id="IPR017850">
    <property type="entry name" value="Alkaline_phosphatase_core_sf"/>
</dbReference>
<dbReference type="InterPro" id="IPR000917">
    <property type="entry name" value="Sulfatase_N"/>
</dbReference>
<dbReference type="AlphaFoldDB" id="A0A2P8EAT7"/>
<dbReference type="RefSeq" id="WP_106566493.1">
    <property type="nucleotide sequence ID" value="NZ_JAUVYL010000092.1"/>
</dbReference>
<evidence type="ECO:0000313" key="7">
    <source>
        <dbReference type="Proteomes" id="UP000240708"/>
    </source>
</evidence>
<evidence type="ECO:0000256" key="3">
    <source>
        <dbReference type="ARBA" id="ARBA00022801"/>
    </source>
</evidence>
<keyword evidence="7" id="KW-1185">Reference proteome</keyword>
<evidence type="ECO:0000256" key="4">
    <source>
        <dbReference type="ARBA" id="ARBA00022837"/>
    </source>
</evidence>
<dbReference type="InterPro" id="IPR024607">
    <property type="entry name" value="Sulfatase_CS"/>
</dbReference>
<organism evidence="6 7">
    <name type="scientific">Cecembia rubra</name>
    <dbReference type="NCBI Taxonomy" id="1485585"/>
    <lineage>
        <taxon>Bacteria</taxon>
        <taxon>Pseudomonadati</taxon>
        <taxon>Bacteroidota</taxon>
        <taxon>Cytophagia</taxon>
        <taxon>Cytophagales</taxon>
        <taxon>Cyclobacteriaceae</taxon>
        <taxon>Cecembia</taxon>
    </lineage>
</organism>
<dbReference type="GO" id="GO:0004065">
    <property type="term" value="F:arylsulfatase activity"/>
    <property type="evidence" value="ECO:0007669"/>
    <property type="project" value="TreeGrafter"/>
</dbReference>
<keyword evidence="2" id="KW-0479">Metal-binding</keyword>
<keyword evidence="3" id="KW-0378">Hydrolase</keyword>
<dbReference type="CDD" id="cd16027">
    <property type="entry name" value="SGSH"/>
    <property type="match status" value="1"/>
</dbReference>
<protein>
    <submittedName>
        <fullName evidence="6">Arylsulfatase A-like enzyme</fullName>
    </submittedName>
</protein>
<name>A0A2P8EAT7_9BACT</name>
<dbReference type="SUPFAM" id="SSF53649">
    <property type="entry name" value="Alkaline phosphatase-like"/>
    <property type="match status" value="1"/>
</dbReference>